<reference evidence="9 10" key="1">
    <citation type="submission" date="2019-10" db="EMBL/GenBank/DDBJ databases">
        <title>Bifidobacterium from non-human primates.</title>
        <authorList>
            <person name="Modesto M."/>
        </authorList>
    </citation>
    <scope>NUCLEOTIDE SEQUENCE [LARGE SCALE GENOMIC DNA]</scope>
    <source>
        <strain evidence="9 10">TREC</strain>
    </source>
</reference>
<feature type="transmembrane region" description="Helical" evidence="7">
    <location>
        <begin position="77"/>
        <end position="98"/>
    </location>
</feature>
<keyword evidence="3 6" id="KW-0133">Cell shape</keyword>
<keyword evidence="2" id="KW-0808">Transferase</keyword>
<dbReference type="PROSITE" id="PS52029">
    <property type="entry name" value="LD_TPASE"/>
    <property type="match status" value="1"/>
</dbReference>
<evidence type="ECO:0000259" key="8">
    <source>
        <dbReference type="PROSITE" id="PS52029"/>
    </source>
</evidence>
<dbReference type="InterPro" id="IPR050979">
    <property type="entry name" value="LD-transpeptidase"/>
</dbReference>
<dbReference type="GO" id="GO:0016740">
    <property type="term" value="F:transferase activity"/>
    <property type="evidence" value="ECO:0007669"/>
    <property type="project" value="UniProtKB-KW"/>
</dbReference>
<dbReference type="RefSeq" id="WP_152350190.1">
    <property type="nucleotide sequence ID" value="NZ_WBSN01000006.1"/>
</dbReference>
<dbReference type="GO" id="GO:0071555">
    <property type="term" value="P:cell wall organization"/>
    <property type="evidence" value="ECO:0007669"/>
    <property type="project" value="UniProtKB-UniRule"/>
</dbReference>
<dbReference type="Gene3D" id="2.40.440.10">
    <property type="entry name" value="L,D-transpeptidase catalytic domain-like"/>
    <property type="match status" value="1"/>
</dbReference>
<feature type="active site" description="Proton donor/acceptor" evidence="6">
    <location>
        <position position="501"/>
    </location>
</feature>
<dbReference type="Proteomes" id="UP000469763">
    <property type="component" value="Unassembled WGS sequence"/>
</dbReference>
<keyword evidence="5 6" id="KW-0961">Cell wall biogenesis/degradation</keyword>
<name>A0A7K3TIZ3_9BIFI</name>
<keyword evidence="7" id="KW-0812">Transmembrane</keyword>
<dbReference type="EMBL" id="WHZY01000007">
    <property type="protein sequence ID" value="NEG78570.1"/>
    <property type="molecule type" value="Genomic_DNA"/>
</dbReference>
<keyword evidence="7" id="KW-1133">Transmembrane helix</keyword>
<dbReference type="InterPro" id="IPR005490">
    <property type="entry name" value="LD_TPept_cat_dom"/>
</dbReference>
<evidence type="ECO:0000256" key="3">
    <source>
        <dbReference type="ARBA" id="ARBA00022960"/>
    </source>
</evidence>
<feature type="domain" description="L,D-TPase catalytic" evidence="8">
    <location>
        <begin position="428"/>
        <end position="544"/>
    </location>
</feature>
<accession>A0A7K3TIZ3</accession>
<dbReference type="GO" id="GO:0018104">
    <property type="term" value="P:peptidoglycan-protein cross-linking"/>
    <property type="evidence" value="ECO:0007669"/>
    <property type="project" value="TreeGrafter"/>
</dbReference>
<dbReference type="PANTHER" id="PTHR30582">
    <property type="entry name" value="L,D-TRANSPEPTIDASE"/>
    <property type="match status" value="1"/>
</dbReference>
<evidence type="ECO:0000256" key="1">
    <source>
        <dbReference type="ARBA" id="ARBA00004752"/>
    </source>
</evidence>
<dbReference type="Pfam" id="PF03734">
    <property type="entry name" value="YkuD"/>
    <property type="match status" value="1"/>
</dbReference>
<keyword evidence="7" id="KW-0472">Membrane</keyword>
<gene>
    <name evidence="9" type="ORF">GFD22_06225</name>
</gene>
<evidence type="ECO:0000256" key="5">
    <source>
        <dbReference type="ARBA" id="ARBA00023316"/>
    </source>
</evidence>
<sequence length="555" mass="57563">MANDTNDALFDPERTAYLPPLPVPGGAAQSHAHARHAEQPAFEALFAPSAPESIPPEGIAGHAAGAAAVSGARRRHVGLIVTLCVFAALLVALVGGFFGARAYFADRVAPGVSFGGTSLAGMTADEARNVVAAKADESKIAITASDGKTATVSLKDLGVTADVDGTVMNLLNAKSGGTLGAEIARINPWASSDVPLSLSTDKLALANALTERFVHEDDRAVASTVAYADASSNFAVTAGRDGQSPIAQPVEQAVAAVAERPGTVVNASVTYESVAMPVSVGTAQQAADQANARLASKLVVNNGSKKSFTVPAAEIAKWIGFDTDPEQGTVTLKYDDAAVKSYLEATLPNELKQDMVKASVVTNKAGAVMTTLREGVDGVTVTGVDDAVTAVTAALHSGESATSTVKTETTKFETESRAVDYDSPNGDPHVVVNLSEQKVYAYKGSTLVNTFLTSTGKLSTPSDNGTFFVYIKYESKTMRGADYVTPNVPWAIFYNQGEALHGAPWNPDGIAKGEPRSHGCVNMNVADAKWVYDFLPVGAMVQVVGTTPTAAVRAS</sequence>
<dbReference type="SUPFAM" id="SSF141523">
    <property type="entry name" value="L,D-transpeptidase catalytic domain-like"/>
    <property type="match status" value="1"/>
</dbReference>
<evidence type="ECO:0000256" key="4">
    <source>
        <dbReference type="ARBA" id="ARBA00022984"/>
    </source>
</evidence>
<keyword evidence="4 6" id="KW-0573">Peptidoglycan synthesis</keyword>
<dbReference type="OrthoDB" id="3176960at2"/>
<evidence type="ECO:0000256" key="2">
    <source>
        <dbReference type="ARBA" id="ARBA00022679"/>
    </source>
</evidence>
<dbReference type="AlphaFoldDB" id="A0A7K3TIZ3"/>
<evidence type="ECO:0000256" key="6">
    <source>
        <dbReference type="PROSITE-ProRule" id="PRU01373"/>
    </source>
</evidence>
<proteinExistence type="predicted"/>
<evidence type="ECO:0000313" key="9">
    <source>
        <dbReference type="EMBL" id="NEG78570.1"/>
    </source>
</evidence>
<dbReference type="GO" id="GO:0071972">
    <property type="term" value="F:peptidoglycan L,D-transpeptidase activity"/>
    <property type="evidence" value="ECO:0007669"/>
    <property type="project" value="TreeGrafter"/>
</dbReference>
<evidence type="ECO:0000313" key="10">
    <source>
        <dbReference type="Proteomes" id="UP000469763"/>
    </source>
</evidence>
<evidence type="ECO:0000256" key="7">
    <source>
        <dbReference type="SAM" id="Phobius"/>
    </source>
</evidence>
<comment type="caution">
    <text evidence="9">The sequence shown here is derived from an EMBL/GenBank/DDBJ whole genome shotgun (WGS) entry which is preliminary data.</text>
</comment>
<dbReference type="InterPro" id="IPR038063">
    <property type="entry name" value="Transpep_catalytic_dom"/>
</dbReference>
<dbReference type="UniPathway" id="UPA00219"/>
<comment type="pathway">
    <text evidence="1 6">Cell wall biogenesis; peptidoglycan biosynthesis.</text>
</comment>
<organism evidence="9 10">
    <name type="scientific">Bifidobacterium avesanii</name>
    <dbReference type="NCBI Taxonomy" id="1798157"/>
    <lineage>
        <taxon>Bacteria</taxon>
        <taxon>Bacillati</taxon>
        <taxon>Actinomycetota</taxon>
        <taxon>Actinomycetes</taxon>
        <taxon>Bifidobacteriales</taxon>
        <taxon>Bifidobacteriaceae</taxon>
        <taxon>Bifidobacterium</taxon>
    </lineage>
</organism>
<dbReference type="CDD" id="cd16913">
    <property type="entry name" value="YkuD_like"/>
    <property type="match status" value="1"/>
</dbReference>
<feature type="active site" description="Nucleophile" evidence="6">
    <location>
        <position position="520"/>
    </location>
</feature>
<dbReference type="GO" id="GO:0008360">
    <property type="term" value="P:regulation of cell shape"/>
    <property type="evidence" value="ECO:0007669"/>
    <property type="project" value="UniProtKB-UniRule"/>
</dbReference>
<keyword evidence="10" id="KW-1185">Reference proteome</keyword>
<dbReference type="GO" id="GO:0005576">
    <property type="term" value="C:extracellular region"/>
    <property type="evidence" value="ECO:0007669"/>
    <property type="project" value="TreeGrafter"/>
</dbReference>
<dbReference type="PANTHER" id="PTHR30582:SF2">
    <property type="entry name" value="L,D-TRANSPEPTIDASE YCIB-RELATED"/>
    <property type="match status" value="1"/>
</dbReference>
<protein>
    <submittedName>
        <fullName evidence="9">L,D-transpeptidase family protein</fullName>
    </submittedName>
</protein>